<evidence type="ECO:0000313" key="2">
    <source>
        <dbReference type="EMBL" id="UMM38056.1"/>
    </source>
</evidence>
<evidence type="ECO:0000256" key="1">
    <source>
        <dbReference type="SAM" id="MobiDB-lite"/>
    </source>
</evidence>
<dbReference type="Proteomes" id="UP000829354">
    <property type="component" value="Chromosome V"/>
</dbReference>
<dbReference type="EMBL" id="CP092624">
    <property type="protein sequence ID" value="UMM38056.1"/>
    <property type="molecule type" value="Genomic_DNA"/>
</dbReference>
<feature type="region of interest" description="Disordered" evidence="1">
    <location>
        <begin position="64"/>
        <end position="85"/>
    </location>
</feature>
<feature type="compositionally biased region" description="Low complexity" evidence="1">
    <location>
        <begin position="74"/>
        <end position="85"/>
    </location>
</feature>
<dbReference type="AlphaFoldDB" id="A0AAE9JNY4"/>
<organism evidence="2 3">
    <name type="scientific">Caenorhabditis briggsae</name>
    <dbReference type="NCBI Taxonomy" id="6238"/>
    <lineage>
        <taxon>Eukaryota</taxon>
        <taxon>Metazoa</taxon>
        <taxon>Ecdysozoa</taxon>
        <taxon>Nematoda</taxon>
        <taxon>Chromadorea</taxon>
        <taxon>Rhabditida</taxon>
        <taxon>Rhabditina</taxon>
        <taxon>Rhabditomorpha</taxon>
        <taxon>Rhabditoidea</taxon>
        <taxon>Rhabditidae</taxon>
        <taxon>Peloderinae</taxon>
        <taxon>Caenorhabditis</taxon>
    </lineage>
</organism>
<keyword evidence="3" id="KW-1185">Reference proteome</keyword>
<evidence type="ECO:0000313" key="3">
    <source>
        <dbReference type="Proteomes" id="UP000829354"/>
    </source>
</evidence>
<sequence length="161" mass="18353">MKRNKASSTLVLVNFSNHPAIFAHINPSYDQRPGLLGPPSYQEVPLPEPVYGYPMQAPQFFDQPAMPSQMSFGYQQHQQHQQQHYQDQTVMVAHPLPPMPPGLQPSYQQLQPNPSTMVHYPMPQLGQMPSGYQQVQTRPYDRGLGLSTKRRGILGQFQLRE</sequence>
<reference evidence="2 3" key="1">
    <citation type="submission" date="2022-04" db="EMBL/GenBank/DDBJ databases">
        <title>Chromosome-level reference genomes for two strains of Caenorhabditis briggsae: an improved platform for comparative genomics.</title>
        <authorList>
            <person name="Stevens L."/>
            <person name="Andersen E."/>
        </authorList>
    </citation>
    <scope>NUCLEOTIDE SEQUENCE [LARGE SCALE GENOMIC DNA]</scope>
    <source>
        <strain evidence="2">VX34</strain>
        <tissue evidence="2">Whole-organism</tissue>
    </source>
</reference>
<name>A0AAE9JNY4_CAEBR</name>
<proteinExistence type="predicted"/>
<protein>
    <submittedName>
        <fullName evidence="2">Uncharacterized protein</fullName>
    </submittedName>
</protein>
<gene>
    <name evidence="2" type="ORF">L5515_009623</name>
</gene>
<accession>A0AAE9JNY4</accession>